<protein>
    <submittedName>
        <fullName evidence="1">Uncharacterized protein</fullName>
    </submittedName>
</protein>
<organism evidence="1">
    <name type="scientific">marine metagenome</name>
    <dbReference type="NCBI Taxonomy" id="408172"/>
    <lineage>
        <taxon>unclassified sequences</taxon>
        <taxon>metagenomes</taxon>
        <taxon>ecological metagenomes</taxon>
    </lineage>
</organism>
<dbReference type="AlphaFoldDB" id="A0A382A9N8"/>
<proteinExistence type="predicted"/>
<gene>
    <name evidence="1" type="ORF">METZ01_LOCUS150963</name>
</gene>
<reference evidence="1" key="1">
    <citation type="submission" date="2018-05" db="EMBL/GenBank/DDBJ databases">
        <authorList>
            <person name="Lanie J.A."/>
            <person name="Ng W.-L."/>
            <person name="Kazmierczak K.M."/>
            <person name="Andrzejewski T.M."/>
            <person name="Davidsen T.M."/>
            <person name="Wayne K.J."/>
            <person name="Tettelin H."/>
            <person name="Glass J.I."/>
            <person name="Rusch D."/>
            <person name="Podicherti R."/>
            <person name="Tsui H.-C.T."/>
            <person name="Winkler M.E."/>
        </authorList>
    </citation>
    <scope>NUCLEOTIDE SEQUENCE</scope>
</reference>
<evidence type="ECO:0000313" key="1">
    <source>
        <dbReference type="EMBL" id="SVA98109.1"/>
    </source>
</evidence>
<accession>A0A382A9N8</accession>
<sequence length="48" mass="5775">MDDREKIAEALRMLDQMKKELEAFQQRNYEGVPFLMELTKQIKKTLES</sequence>
<name>A0A382A9N8_9ZZZZ</name>
<dbReference type="EMBL" id="UINC01024455">
    <property type="protein sequence ID" value="SVA98109.1"/>
    <property type="molecule type" value="Genomic_DNA"/>
</dbReference>